<dbReference type="EMBL" id="JBBPBM010000019">
    <property type="protein sequence ID" value="KAK8553806.1"/>
    <property type="molecule type" value="Genomic_DNA"/>
</dbReference>
<sequence length="121" mass="13895">MTRFSVTKITSSVVITSILEDIFRLIMSREEEEKEERRLNQCLRKYETMIKQFDELVEMMDVRSRPPKRPRSIRGNNSSNDPAASANHGEVFVQTITGFLHQLKSNPETDPTCSTSYPGRG</sequence>
<reference evidence="2 3" key="1">
    <citation type="journal article" date="2024" name="G3 (Bethesda)">
        <title>Genome assembly of Hibiscus sabdariffa L. provides insights into metabolisms of medicinal natural products.</title>
        <authorList>
            <person name="Kim T."/>
        </authorList>
    </citation>
    <scope>NUCLEOTIDE SEQUENCE [LARGE SCALE GENOMIC DNA]</scope>
    <source>
        <strain evidence="2">TK-2024</strain>
        <tissue evidence="2">Old leaves</tissue>
    </source>
</reference>
<evidence type="ECO:0000313" key="2">
    <source>
        <dbReference type="EMBL" id="KAK8553806.1"/>
    </source>
</evidence>
<organism evidence="2 3">
    <name type="scientific">Hibiscus sabdariffa</name>
    <name type="common">roselle</name>
    <dbReference type="NCBI Taxonomy" id="183260"/>
    <lineage>
        <taxon>Eukaryota</taxon>
        <taxon>Viridiplantae</taxon>
        <taxon>Streptophyta</taxon>
        <taxon>Embryophyta</taxon>
        <taxon>Tracheophyta</taxon>
        <taxon>Spermatophyta</taxon>
        <taxon>Magnoliopsida</taxon>
        <taxon>eudicotyledons</taxon>
        <taxon>Gunneridae</taxon>
        <taxon>Pentapetalae</taxon>
        <taxon>rosids</taxon>
        <taxon>malvids</taxon>
        <taxon>Malvales</taxon>
        <taxon>Malvaceae</taxon>
        <taxon>Malvoideae</taxon>
        <taxon>Hibiscus</taxon>
    </lineage>
</organism>
<accession>A0ABR2E710</accession>
<feature type="region of interest" description="Disordered" evidence="1">
    <location>
        <begin position="102"/>
        <end position="121"/>
    </location>
</feature>
<feature type="region of interest" description="Disordered" evidence="1">
    <location>
        <begin position="61"/>
        <end position="88"/>
    </location>
</feature>
<keyword evidence="3" id="KW-1185">Reference proteome</keyword>
<dbReference type="Proteomes" id="UP001472677">
    <property type="component" value="Unassembled WGS sequence"/>
</dbReference>
<protein>
    <submittedName>
        <fullName evidence="2">Uncharacterized protein</fullName>
    </submittedName>
</protein>
<feature type="compositionally biased region" description="Low complexity" evidence="1">
    <location>
        <begin position="73"/>
        <end position="87"/>
    </location>
</feature>
<feature type="compositionally biased region" description="Polar residues" evidence="1">
    <location>
        <begin position="103"/>
        <end position="121"/>
    </location>
</feature>
<proteinExistence type="predicted"/>
<comment type="caution">
    <text evidence="2">The sequence shown here is derived from an EMBL/GenBank/DDBJ whole genome shotgun (WGS) entry which is preliminary data.</text>
</comment>
<gene>
    <name evidence="2" type="ORF">V6N12_030789</name>
</gene>
<name>A0ABR2E710_9ROSI</name>
<evidence type="ECO:0000256" key="1">
    <source>
        <dbReference type="SAM" id="MobiDB-lite"/>
    </source>
</evidence>
<evidence type="ECO:0000313" key="3">
    <source>
        <dbReference type="Proteomes" id="UP001472677"/>
    </source>
</evidence>